<dbReference type="InterPro" id="IPR008482">
    <property type="entry name" value="DUF763"/>
</dbReference>
<sequence>MRGIAELPLHSGHVPPWLATRMKRLARLILILLIDEYGTKGVLERLADPIWFQALNNLIGMDWDSSGSTTVTTGILKEILSKEELGIKAAGGKGAKGRKTPAQLRQICEKYELDSNEYVRISRLVAKVDTVALQTGYRLYHHVFFIDGEGNWAVIQQGMNPKVRLARRYHWFDVENFTLKPHRGISGIKLEYALNTVDKDAKDYQKTLLDLVREDPRKLERELRTIMAAAKGYRLIVYRPYEGLNPSDTIRKYKSLGQIELNQRALKLARELSITGYDELLLLRGLGPSTLRALSLVLELVYDVHPSWEDPATHPPDPFKFAYAVGGKDGVPFPIDKPVYDELIFFLEKLVEKNPWEKTFIRNVTKITRNWNFSEEEKRAT</sequence>
<proteinExistence type="predicted"/>
<dbReference type="Pfam" id="PF05559">
    <property type="entry name" value="DUF763"/>
    <property type="match status" value="1"/>
</dbReference>
<evidence type="ECO:0000313" key="2">
    <source>
        <dbReference type="Proteomes" id="UP000653692"/>
    </source>
</evidence>
<dbReference type="PANTHER" id="PTHR38597">
    <property type="entry name" value="BLL3834 PROTEIN"/>
    <property type="match status" value="1"/>
</dbReference>
<dbReference type="Proteomes" id="UP000653692">
    <property type="component" value="Unassembled WGS sequence"/>
</dbReference>
<name>A0A833E1F0_9EURY</name>
<protein>
    <submittedName>
        <fullName evidence="1">DUF763 domain-containing protein</fullName>
    </submittedName>
</protein>
<dbReference type="EMBL" id="DQUR01000025">
    <property type="protein sequence ID" value="HIP88507.1"/>
    <property type="molecule type" value="Genomic_DNA"/>
</dbReference>
<dbReference type="PANTHER" id="PTHR38597:SF1">
    <property type="entry name" value="BLL3834 PROTEIN"/>
    <property type="match status" value="1"/>
</dbReference>
<accession>A0A833E1F0</accession>
<organism evidence="1 2">
    <name type="scientific">Thermococcus paralvinellae</name>
    <dbReference type="NCBI Taxonomy" id="582419"/>
    <lineage>
        <taxon>Archaea</taxon>
        <taxon>Methanobacteriati</taxon>
        <taxon>Methanobacteriota</taxon>
        <taxon>Thermococci</taxon>
        <taxon>Thermococcales</taxon>
        <taxon>Thermococcaceae</taxon>
        <taxon>Thermococcus</taxon>
    </lineage>
</organism>
<gene>
    <name evidence="1" type="ORF">EYH24_00675</name>
</gene>
<reference evidence="1" key="1">
    <citation type="journal article" date="2020" name="ISME J.">
        <title>Gammaproteobacteria mediating utilization of methyl-, sulfur- and petroleum organic compounds in deep ocean hydrothermal plumes.</title>
        <authorList>
            <person name="Zhou Z."/>
            <person name="Liu Y."/>
            <person name="Pan J."/>
            <person name="Cron B.R."/>
            <person name="Toner B.M."/>
            <person name="Anantharaman K."/>
            <person name="Breier J.A."/>
            <person name="Dick G.J."/>
            <person name="Li M."/>
        </authorList>
    </citation>
    <scope>NUCLEOTIDE SEQUENCE</scope>
    <source>
        <strain evidence="1">SZUA-1476</strain>
    </source>
</reference>
<dbReference type="AlphaFoldDB" id="A0A833E1F0"/>
<comment type="caution">
    <text evidence="1">The sequence shown here is derived from an EMBL/GenBank/DDBJ whole genome shotgun (WGS) entry which is preliminary data.</text>
</comment>
<evidence type="ECO:0000313" key="1">
    <source>
        <dbReference type="EMBL" id="HIP88507.1"/>
    </source>
</evidence>